<sequence length="175" mass="18952">MSADDSSRSHRPQREKANLHPGQIVLDAQVKRRTSSQKKADDSRAKDLSDARATAVQQGCTWILEMEATMEVEQATQDAVKAKPVKPKPKPKGRQGRPTNISDLPRGEVANIEVEAHRVTADDFLGSSDKPPRRHDTTELLGDDVATSARAPNLGKSRAGPAASHLLETVPPAIL</sequence>
<dbReference type="OrthoDB" id="2693345at2759"/>
<feature type="region of interest" description="Disordered" evidence="1">
    <location>
        <begin position="1"/>
        <end position="55"/>
    </location>
</feature>
<gene>
    <name evidence="2" type="ORF">M404DRAFT_17704</name>
</gene>
<reference evidence="2 3" key="1">
    <citation type="submission" date="2014-04" db="EMBL/GenBank/DDBJ databases">
        <authorList>
            <consortium name="DOE Joint Genome Institute"/>
            <person name="Kuo A."/>
            <person name="Kohler A."/>
            <person name="Costa M.D."/>
            <person name="Nagy L.G."/>
            <person name="Floudas D."/>
            <person name="Copeland A."/>
            <person name="Barry K.W."/>
            <person name="Cichocki N."/>
            <person name="Veneault-Fourrey C."/>
            <person name="LaButti K."/>
            <person name="Lindquist E.A."/>
            <person name="Lipzen A."/>
            <person name="Lundell T."/>
            <person name="Morin E."/>
            <person name="Murat C."/>
            <person name="Sun H."/>
            <person name="Tunlid A."/>
            <person name="Henrissat B."/>
            <person name="Grigoriev I.V."/>
            <person name="Hibbett D.S."/>
            <person name="Martin F."/>
            <person name="Nordberg H.P."/>
            <person name="Cantor M.N."/>
            <person name="Hua S.X."/>
        </authorList>
    </citation>
    <scope>NUCLEOTIDE SEQUENCE [LARGE SCALE GENOMIC DNA]</scope>
    <source>
        <strain evidence="2 3">Marx 270</strain>
    </source>
</reference>
<dbReference type="Proteomes" id="UP000054217">
    <property type="component" value="Unassembled WGS sequence"/>
</dbReference>
<feature type="region of interest" description="Disordered" evidence="1">
    <location>
        <begin position="74"/>
        <end position="175"/>
    </location>
</feature>
<organism evidence="2 3">
    <name type="scientific">Pisolithus tinctorius Marx 270</name>
    <dbReference type="NCBI Taxonomy" id="870435"/>
    <lineage>
        <taxon>Eukaryota</taxon>
        <taxon>Fungi</taxon>
        <taxon>Dikarya</taxon>
        <taxon>Basidiomycota</taxon>
        <taxon>Agaricomycotina</taxon>
        <taxon>Agaricomycetes</taxon>
        <taxon>Agaricomycetidae</taxon>
        <taxon>Boletales</taxon>
        <taxon>Sclerodermatineae</taxon>
        <taxon>Pisolithaceae</taxon>
        <taxon>Pisolithus</taxon>
    </lineage>
</organism>
<evidence type="ECO:0000256" key="1">
    <source>
        <dbReference type="SAM" id="MobiDB-lite"/>
    </source>
</evidence>
<dbReference type="InParanoid" id="A0A0C3PKT3"/>
<dbReference type="HOGENOM" id="CLU_124583_0_0_1"/>
<protein>
    <submittedName>
        <fullName evidence="2">Uncharacterized protein</fullName>
    </submittedName>
</protein>
<evidence type="ECO:0000313" key="3">
    <source>
        <dbReference type="Proteomes" id="UP000054217"/>
    </source>
</evidence>
<keyword evidence="3" id="KW-1185">Reference proteome</keyword>
<accession>A0A0C3PKT3</accession>
<reference evidence="3" key="2">
    <citation type="submission" date="2015-01" db="EMBL/GenBank/DDBJ databases">
        <title>Evolutionary Origins and Diversification of the Mycorrhizal Mutualists.</title>
        <authorList>
            <consortium name="DOE Joint Genome Institute"/>
            <consortium name="Mycorrhizal Genomics Consortium"/>
            <person name="Kohler A."/>
            <person name="Kuo A."/>
            <person name="Nagy L.G."/>
            <person name="Floudas D."/>
            <person name="Copeland A."/>
            <person name="Barry K.W."/>
            <person name="Cichocki N."/>
            <person name="Veneault-Fourrey C."/>
            <person name="LaButti K."/>
            <person name="Lindquist E.A."/>
            <person name="Lipzen A."/>
            <person name="Lundell T."/>
            <person name="Morin E."/>
            <person name="Murat C."/>
            <person name="Riley R."/>
            <person name="Ohm R."/>
            <person name="Sun H."/>
            <person name="Tunlid A."/>
            <person name="Henrissat B."/>
            <person name="Grigoriev I.V."/>
            <person name="Hibbett D.S."/>
            <person name="Martin F."/>
        </authorList>
    </citation>
    <scope>NUCLEOTIDE SEQUENCE [LARGE SCALE GENOMIC DNA]</scope>
    <source>
        <strain evidence="3">Marx 270</strain>
    </source>
</reference>
<dbReference type="AlphaFoldDB" id="A0A0C3PKT3"/>
<feature type="compositionally biased region" description="Basic residues" evidence="1">
    <location>
        <begin position="83"/>
        <end position="95"/>
    </location>
</feature>
<feature type="compositionally biased region" description="Basic and acidic residues" evidence="1">
    <location>
        <begin position="38"/>
        <end position="50"/>
    </location>
</feature>
<dbReference type="EMBL" id="KN831944">
    <property type="protein sequence ID" value="KIO14845.1"/>
    <property type="molecule type" value="Genomic_DNA"/>
</dbReference>
<evidence type="ECO:0000313" key="2">
    <source>
        <dbReference type="EMBL" id="KIO14845.1"/>
    </source>
</evidence>
<proteinExistence type="predicted"/>
<feature type="compositionally biased region" description="Basic and acidic residues" evidence="1">
    <location>
        <begin position="1"/>
        <end position="18"/>
    </location>
</feature>
<name>A0A0C3PKT3_PISTI</name>